<dbReference type="AlphaFoldDB" id="A0A6H5G650"/>
<name>A0A6H5G650_9HEMI</name>
<protein>
    <submittedName>
        <fullName evidence="1">Uncharacterized protein</fullName>
    </submittedName>
</protein>
<organism evidence="1 2">
    <name type="scientific">Nesidiocoris tenuis</name>
    <dbReference type="NCBI Taxonomy" id="355587"/>
    <lineage>
        <taxon>Eukaryota</taxon>
        <taxon>Metazoa</taxon>
        <taxon>Ecdysozoa</taxon>
        <taxon>Arthropoda</taxon>
        <taxon>Hexapoda</taxon>
        <taxon>Insecta</taxon>
        <taxon>Pterygota</taxon>
        <taxon>Neoptera</taxon>
        <taxon>Paraneoptera</taxon>
        <taxon>Hemiptera</taxon>
        <taxon>Heteroptera</taxon>
        <taxon>Panheteroptera</taxon>
        <taxon>Cimicomorpha</taxon>
        <taxon>Miridae</taxon>
        <taxon>Dicyphina</taxon>
        <taxon>Nesidiocoris</taxon>
    </lineage>
</organism>
<dbReference type="EMBL" id="CADCXU010005806">
    <property type="protein sequence ID" value="CAA9997444.1"/>
    <property type="molecule type" value="Genomic_DNA"/>
</dbReference>
<evidence type="ECO:0000313" key="2">
    <source>
        <dbReference type="Proteomes" id="UP000479000"/>
    </source>
</evidence>
<sequence>MLWNQSCREFYILQFDVSRVFTKNLSFSRYRPKSVESHICQYQLLVFQAFKTQNW</sequence>
<reference evidence="1 2" key="1">
    <citation type="submission" date="2020-02" db="EMBL/GenBank/DDBJ databases">
        <authorList>
            <person name="Ferguson B K."/>
        </authorList>
    </citation>
    <scope>NUCLEOTIDE SEQUENCE [LARGE SCALE GENOMIC DNA]</scope>
</reference>
<feature type="non-terminal residue" evidence="1">
    <location>
        <position position="55"/>
    </location>
</feature>
<proteinExistence type="predicted"/>
<keyword evidence="2" id="KW-1185">Reference proteome</keyword>
<accession>A0A6H5G650</accession>
<evidence type="ECO:0000313" key="1">
    <source>
        <dbReference type="EMBL" id="CAA9997444.1"/>
    </source>
</evidence>
<dbReference type="Proteomes" id="UP000479000">
    <property type="component" value="Unassembled WGS sequence"/>
</dbReference>
<gene>
    <name evidence="1" type="ORF">NTEN_LOCUS3746</name>
</gene>